<dbReference type="InterPro" id="IPR017439">
    <property type="entry name" value="Amidohydrolase"/>
</dbReference>
<reference evidence="2 3" key="1">
    <citation type="submission" date="2021-03" db="EMBL/GenBank/DDBJ databases">
        <title>Genomic Encyclopedia of Type Strains, Phase IV (KMG-IV): sequencing the most valuable type-strain genomes for metagenomic binning, comparative biology and taxonomic classification.</title>
        <authorList>
            <person name="Goeker M."/>
        </authorList>
    </citation>
    <scope>NUCLEOTIDE SEQUENCE [LARGE SCALE GENOMIC DNA]</scope>
    <source>
        <strain evidence="2 3">DSM 1289</strain>
    </source>
</reference>
<dbReference type="Pfam" id="PF07687">
    <property type="entry name" value="M20_dimer"/>
    <property type="match status" value="1"/>
</dbReference>
<name>A0ABS4EDW6_9FIRM</name>
<dbReference type="NCBIfam" id="TIGR01891">
    <property type="entry name" value="amidohydrolases"/>
    <property type="match status" value="1"/>
</dbReference>
<dbReference type="PIRSF" id="PIRSF005962">
    <property type="entry name" value="Pept_M20D_amidohydro"/>
    <property type="match status" value="1"/>
</dbReference>
<feature type="domain" description="Peptidase M20 dimerisation" evidence="1">
    <location>
        <begin position="183"/>
        <end position="282"/>
    </location>
</feature>
<evidence type="ECO:0000313" key="2">
    <source>
        <dbReference type="EMBL" id="MBP1856126.1"/>
    </source>
</evidence>
<dbReference type="InterPro" id="IPR002933">
    <property type="entry name" value="Peptidase_M20"/>
</dbReference>
<dbReference type="PANTHER" id="PTHR11014:SF63">
    <property type="entry name" value="METALLOPEPTIDASE, PUTATIVE (AFU_ORTHOLOGUE AFUA_6G09600)-RELATED"/>
    <property type="match status" value="1"/>
</dbReference>
<gene>
    <name evidence="2" type="ORF">J2Z43_002528</name>
</gene>
<dbReference type="RefSeq" id="WP_209457470.1">
    <property type="nucleotide sequence ID" value="NZ_BAAACS010000016.1"/>
</dbReference>
<comment type="caution">
    <text evidence="2">The sequence shown here is derived from an EMBL/GenBank/DDBJ whole genome shotgun (WGS) entry which is preliminary data.</text>
</comment>
<keyword evidence="3" id="KW-1185">Reference proteome</keyword>
<dbReference type="InterPro" id="IPR036264">
    <property type="entry name" value="Bact_exopeptidase_dim_dom"/>
</dbReference>
<dbReference type="Proteomes" id="UP000767291">
    <property type="component" value="Unassembled WGS sequence"/>
</dbReference>
<dbReference type="EMBL" id="JAGGJX010000006">
    <property type="protein sequence ID" value="MBP1856126.1"/>
    <property type="molecule type" value="Genomic_DNA"/>
</dbReference>
<dbReference type="Gene3D" id="3.40.630.10">
    <property type="entry name" value="Zn peptidases"/>
    <property type="match status" value="1"/>
</dbReference>
<dbReference type="SUPFAM" id="SSF53187">
    <property type="entry name" value="Zn-dependent exopeptidases"/>
    <property type="match status" value="1"/>
</dbReference>
<evidence type="ECO:0000259" key="1">
    <source>
        <dbReference type="Pfam" id="PF07687"/>
    </source>
</evidence>
<dbReference type="PANTHER" id="PTHR11014">
    <property type="entry name" value="PEPTIDASE M20 FAMILY MEMBER"/>
    <property type="match status" value="1"/>
</dbReference>
<protein>
    <submittedName>
        <fullName evidence="2">Amidohydrolase</fullName>
    </submittedName>
</protein>
<dbReference type="Gene3D" id="3.30.70.360">
    <property type="match status" value="1"/>
</dbReference>
<dbReference type="InterPro" id="IPR011650">
    <property type="entry name" value="Peptidase_M20_dimer"/>
</dbReference>
<dbReference type="Pfam" id="PF01546">
    <property type="entry name" value="Peptidase_M20"/>
    <property type="match status" value="1"/>
</dbReference>
<dbReference type="SUPFAM" id="SSF55031">
    <property type="entry name" value="Bacterial exopeptidase dimerisation domain"/>
    <property type="match status" value="1"/>
</dbReference>
<sequence>MPNILDKSKGIEDYIVSFRREMHENPELSGQEVRTQARIIEELEKLGVEYRKAGRTSIIAWIKGDKPGKIVMLRGDIDALPVLEESGVEYASTQEGLMHACGHDTHTAMLLGAVKLLSGMKDQINGEVRFFFQEAEETFEGAKLIIADGGMEGVDGCFGMHNFPDVEKGKIVINPGYISAGCDTIHVKFEGVSGHGSTPHLAKDTIHPAAMFVTDIQGIVTKNVNAQEPIVISVGKFSGGTKANIVAKYTELDISLRYFNKDVRDLALKALQRHAKAIAEAYEIKVDIEIIPSTLSVYNDDDLTVLARKSAHEVFGDDCLDDMPKLMGSEDMSFYFEHAKGVFAWIGSGNKAKDCVYPPHHEKFKVDEDFLKYGSALHVQFALDFLNQK</sequence>
<organism evidence="2 3">
    <name type="scientific">Metaclostridioides mangenotii</name>
    <dbReference type="NCBI Taxonomy" id="1540"/>
    <lineage>
        <taxon>Bacteria</taxon>
        <taxon>Bacillati</taxon>
        <taxon>Bacillota</taxon>
        <taxon>Clostridia</taxon>
        <taxon>Peptostreptococcales</taxon>
        <taxon>Peptostreptococcaceae</taxon>
        <taxon>Metaclostridioides</taxon>
    </lineage>
</organism>
<proteinExistence type="predicted"/>
<accession>A0ABS4EDW6</accession>
<evidence type="ECO:0000313" key="3">
    <source>
        <dbReference type="Proteomes" id="UP000767291"/>
    </source>
</evidence>